<organism evidence="5">
    <name type="scientific">Carnation necrotic fleck virus</name>
    <dbReference type="NCBI Taxonomy" id="551454"/>
    <lineage>
        <taxon>Viruses</taxon>
        <taxon>Riboviria</taxon>
        <taxon>Orthornavirae</taxon>
        <taxon>Kitrinoviricota</taxon>
        <taxon>Alsuviricetes</taxon>
        <taxon>Martellivirales</taxon>
        <taxon>Closteroviridae</taxon>
        <taxon>Closterovirus</taxon>
        <taxon>Closterovirus necrodianthi</taxon>
    </lineage>
</organism>
<dbReference type="EMBL" id="LC480257">
    <property type="protein sequence ID" value="BBK15483.1"/>
    <property type="molecule type" value="Genomic_RNA"/>
</dbReference>
<protein>
    <submittedName>
        <fullName evidence="5">CPm</fullName>
    </submittedName>
</protein>
<dbReference type="GO" id="GO:0019028">
    <property type="term" value="C:viral capsid"/>
    <property type="evidence" value="ECO:0007669"/>
    <property type="project" value="UniProtKB-KW"/>
</dbReference>
<sequence>MSDPNGEVRMTSRNSGGESNELAIVELNRDTVSTAIVPSVFDSVSHDSDSTFSKPDLEVAVVRVTEGLRTLTKAAPKDDIIHMAMLLTRVGRINTSSKSIPRGSYSYTVDGTKYTLKDSDIFSLVQRAVHQFDKSNGIRAFFASLETPYLLIAKQRPELFETRIACRRGTPKGLGYLSADFLQGSSPVLDDRERAVINRSTEHALMRASTSVGRGEIINLYDLGRF</sequence>
<evidence type="ECO:0000256" key="2">
    <source>
        <dbReference type="ARBA" id="ARBA00022561"/>
    </source>
</evidence>
<reference evidence="5" key="1">
    <citation type="submission" date="2019-04" db="EMBL/GenBank/DDBJ databases">
        <title>Complete genome sequence of two closteroviruses isolated from Dianthus caryophyllus.</title>
        <authorList>
            <person name="Yoon J.Y."/>
            <person name="Kim D.H."/>
            <person name="Choi G.S."/>
            <person name="Cho I.S."/>
            <person name="Kwon S.J."/>
        </authorList>
    </citation>
    <scope>NUCLEOTIDE SEQUENCE</scope>
    <source>
        <strain evidence="5">Dc</strain>
    </source>
</reference>
<keyword evidence="2" id="KW-0167">Capsid protein</keyword>
<evidence type="ECO:0000256" key="1">
    <source>
        <dbReference type="ARBA" id="ARBA00004328"/>
    </source>
</evidence>
<dbReference type="InterPro" id="IPR002679">
    <property type="entry name" value="Closter_coat"/>
</dbReference>
<feature type="region of interest" description="Disordered" evidence="4">
    <location>
        <begin position="1"/>
        <end position="20"/>
    </location>
</feature>
<keyword evidence="3" id="KW-0946">Virion</keyword>
<proteinExistence type="predicted"/>
<comment type="subcellular location">
    <subcellularLocation>
        <location evidence="1">Virion</location>
    </subcellularLocation>
</comment>
<dbReference type="Pfam" id="PF01785">
    <property type="entry name" value="Closter_coat"/>
    <property type="match status" value="1"/>
</dbReference>
<name>A0A4P2X5T1_9CLOS</name>
<evidence type="ECO:0000256" key="3">
    <source>
        <dbReference type="ARBA" id="ARBA00022844"/>
    </source>
</evidence>
<evidence type="ECO:0000313" key="5">
    <source>
        <dbReference type="EMBL" id="BBK15483.1"/>
    </source>
</evidence>
<accession>A0A4P2X5T1</accession>
<evidence type="ECO:0000256" key="4">
    <source>
        <dbReference type="SAM" id="MobiDB-lite"/>
    </source>
</evidence>